<dbReference type="InterPro" id="IPR010819">
    <property type="entry name" value="AGE/CE"/>
</dbReference>
<comment type="catalytic activity">
    <reaction evidence="1 4">
        <text>D-cellobiose = beta-D-glucosyl-(1-&gt;4)-D-mannopyranose</text>
        <dbReference type="Rhea" id="RHEA:23384"/>
        <dbReference type="ChEBI" id="CHEBI:17057"/>
        <dbReference type="ChEBI" id="CHEBI:47931"/>
        <dbReference type="EC" id="5.1.3.11"/>
    </reaction>
</comment>
<name>A0ABN6EK89_9BACT</name>
<dbReference type="Gene3D" id="1.50.10.10">
    <property type="match status" value="1"/>
</dbReference>
<protein>
    <recommendedName>
        <fullName evidence="4">Cellobiose 2-epimerase</fullName>
        <shortName evidence="4">CE</shortName>
        <ecNumber evidence="4">5.1.3.11</ecNumber>
    </recommendedName>
</protein>
<organism evidence="5 6">
    <name type="scientific">Prevotella herbatica</name>
    <dbReference type="NCBI Taxonomy" id="2801997"/>
    <lineage>
        <taxon>Bacteria</taxon>
        <taxon>Pseudomonadati</taxon>
        <taxon>Bacteroidota</taxon>
        <taxon>Bacteroidia</taxon>
        <taxon>Bacteroidales</taxon>
        <taxon>Prevotellaceae</taxon>
        <taxon>Prevotella</taxon>
    </lineage>
</organism>
<comment type="function">
    <text evidence="4">Catalyzes the reversible epimerization of cellobiose to 4-O-beta-D-glucopyranosyl-D-mannose (Glc-Man).</text>
</comment>
<dbReference type="InterPro" id="IPR028584">
    <property type="entry name" value="Cellobiose_2_epim"/>
</dbReference>
<accession>A0ABN6EK89</accession>
<dbReference type="InterPro" id="IPR012341">
    <property type="entry name" value="6hp_glycosidase-like_sf"/>
</dbReference>
<dbReference type="PANTHER" id="PTHR15108">
    <property type="entry name" value="N-ACYLGLUCOSAMINE-2-EPIMERASE"/>
    <property type="match status" value="1"/>
</dbReference>
<evidence type="ECO:0000313" key="6">
    <source>
        <dbReference type="Proteomes" id="UP001319045"/>
    </source>
</evidence>
<dbReference type="HAMAP" id="MF_00929">
    <property type="entry name" value="Cellobiose_2_epim"/>
    <property type="match status" value="1"/>
</dbReference>
<dbReference type="SUPFAM" id="SSF48208">
    <property type="entry name" value="Six-hairpin glycosidases"/>
    <property type="match status" value="1"/>
</dbReference>
<reference evidence="5 6" key="1">
    <citation type="journal article" date="2022" name="Int. J. Syst. Evol. Microbiol.">
        <title>Prevotella herbatica sp. nov., a plant polysaccharide-decomposing anaerobic bacterium isolated from a methanogenic reactor.</title>
        <authorList>
            <person name="Uek A."/>
            <person name="Tonouchi A."/>
            <person name="Kaku N."/>
            <person name="Ueki K."/>
        </authorList>
    </citation>
    <scope>NUCLEOTIDE SEQUENCE [LARGE SCALE GENOMIC DNA]</scope>
    <source>
        <strain evidence="5 6">WR041</strain>
    </source>
</reference>
<evidence type="ECO:0000313" key="5">
    <source>
        <dbReference type="EMBL" id="BCS86244.1"/>
    </source>
</evidence>
<evidence type="ECO:0000256" key="4">
    <source>
        <dbReference type="HAMAP-Rule" id="MF_00929"/>
    </source>
</evidence>
<dbReference type="Pfam" id="PF07221">
    <property type="entry name" value="GlcNAc_2-epim"/>
    <property type="match status" value="1"/>
</dbReference>
<gene>
    <name evidence="5" type="ORF">prwr041_21370</name>
</gene>
<keyword evidence="6" id="KW-1185">Reference proteome</keyword>
<comment type="similarity">
    <text evidence="2">Belongs to the N-acylglucosamine 2-epimerase family.</text>
</comment>
<dbReference type="InterPro" id="IPR008928">
    <property type="entry name" value="6-hairpin_glycosidase_sf"/>
</dbReference>
<evidence type="ECO:0000256" key="3">
    <source>
        <dbReference type="ARBA" id="ARBA00023235"/>
    </source>
</evidence>
<keyword evidence="3 4" id="KW-0413">Isomerase</keyword>
<comment type="similarity">
    <text evidence="4">Belongs to the cellobiose 2-epimerase family.</text>
</comment>
<dbReference type="Proteomes" id="UP001319045">
    <property type="component" value="Chromosome"/>
</dbReference>
<evidence type="ECO:0000256" key="1">
    <source>
        <dbReference type="ARBA" id="ARBA00001470"/>
    </source>
</evidence>
<proteinExistence type="inferred from homology"/>
<dbReference type="EC" id="5.1.3.11" evidence="4"/>
<evidence type="ECO:0000256" key="2">
    <source>
        <dbReference type="ARBA" id="ARBA00008558"/>
    </source>
</evidence>
<dbReference type="EMBL" id="AP024484">
    <property type="protein sequence ID" value="BCS86244.1"/>
    <property type="molecule type" value="Genomic_DNA"/>
</dbReference>
<dbReference type="RefSeq" id="WP_207153814.1">
    <property type="nucleotide sequence ID" value="NZ_AP024484.1"/>
</dbReference>
<sequence>MDSFKQTMQDVLENNILRYWIDNVTDNVNGGYYGRVDGHDIVHADAEKGAIMNARILWSFSAAYRVLGKKEYLVAATRARNYILDYFIDKEFGGVFWSLDYKGNPLDCKKQTYAIGFTIYGLSEYVRATGDKRSLEVAISLYNDIEKYAFDADNNGYIEALTRDWKPIEDMRLSDKDENGSRTMNTHLHIIEPYTNLYRVWKDKKLEQSMRNLLDIFTDKLLNTETHHLDLFFDDKWDGNRNIESYGHDIEASWLLHESALVLDDKKLLRKIEPIIRKIAVAADEGLRSDGSMIYEHWKDNDSYDMQRQWWVQCENIIGHMNIYQYFREETSLGIAVRCWSFIQKNLVDWDKGEWHWAKLDDGTLNIVDDKAGFWKCPYHNSRMCLELIERRF</sequence>